<evidence type="ECO:0000313" key="7">
    <source>
        <dbReference type="Proteomes" id="UP001337655"/>
    </source>
</evidence>
<protein>
    <recommendedName>
        <fullName evidence="5">Methyltransferase type 11 domain-containing protein</fullName>
    </recommendedName>
</protein>
<accession>A0AAV9PB95</accession>
<proteinExistence type="inferred from homology"/>
<dbReference type="SUPFAM" id="SSF53335">
    <property type="entry name" value="S-adenosyl-L-methionine-dependent methyltransferases"/>
    <property type="match status" value="1"/>
</dbReference>
<evidence type="ECO:0000256" key="1">
    <source>
        <dbReference type="ARBA" id="ARBA00008361"/>
    </source>
</evidence>
<keyword evidence="7" id="KW-1185">Reference proteome</keyword>
<dbReference type="InterPro" id="IPR013216">
    <property type="entry name" value="Methyltransf_11"/>
</dbReference>
<name>A0AAV9PB95_9PEZI</name>
<dbReference type="AlphaFoldDB" id="A0AAV9PB95"/>
<dbReference type="Proteomes" id="UP001337655">
    <property type="component" value="Unassembled WGS sequence"/>
</dbReference>
<dbReference type="InterPro" id="IPR029063">
    <property type="entry name" value="SAM-dependent_MTases_sf"/>
</dbReference>
<dbReference type="GO" id="GO:0032259">
    <property type="term" value="P:methylation"/>
    <property type="evidence" value="ECO:0007669"/>
    <property type="project" value="UniProtKB-KW"/>
</dbReference>
<dbReference type="PANTHER" id="PTHR44942">
    <property type="entry name" value="METHYLTRANSF_11 DOMAIN-CONTAINING PROTEIN"/>
    <property type="match status" value="1"/>
</dbReference>
<dbReference type="Gene3D" id="3.40.50.150">
    <property type="entry name" value="Vaccinia Virus protein VP39"/>
    <property type="match status" value="1"/>
</dbReference>
<evidence type="ECO:0000256" key="3">
    <source>
        <dbReference type="ARBA" id="ARBA00022679"/>
    </source>
</evidence>
<dbReference type="Pfam" id="PF08241">
    <property type="entry name" value="Methyltransf_11"/>
    <property type="match status" value="1"/>
</dbReference>
<evidence type="ECO:0000313" key="6">
    <source>
        <dbReference type="EMBL" id="KAK5170456.1"/>
    </source>
</evidence>
<dbReference type="PANTHER" id="PTHR44942:SF4">
    <property type="entry name" value="METHYLTRANSFERASE TYPE 11 DOMAIN-CONTAINING PROTEIN"/>
    <property type="match status" value="1"/>
</dbReference>
<keyword evidence="3" id="KW-0808">Transferase</keyword>
<dbReference type="RefSeq" id="XP_064659654.1">
    <property type="nucleotide sequence ID" value="XM_064802293.1"/>
</dbReference>
<feature type="region of interest" description="Disordered" evidence="4">
    <location>
        <begin position="1"/>
        <end position="46"/>
    </location>
</feature>
<evidence type="ECO:0000259" key="5">
    <source>
        <dbReference type="Pfam" id="PF08241"/>
    </source>
</evidence>
<sequence>MAVEKPVLSSLGIPNGNKSKDAMPDSSKVVSPTDSENAEKNMAALEATMNGKLQIHTDPALEKSQPQDFSSDPLSATALTSPLHSINWDAVRNGGINGIANGDSSITSSSSSWESFKRTGPRYPPSLEKLIFDYHHKHGKSWQLAHDAGSGSGVYSPVLARYFRHVHVSDPSDVGLATSRQALSKWVSENKKSRGRFTFSNSKVEQGHESVADKTVDMVVMMEGAHFTNPEVMVRSAAQTLTSNGTLALVSYSPICRVVGNPGANEAVQRLHAAWGSQPWDVVCGDARGKKNFSQGLDFVPLPDDIFDQSKTRRLTINTAGKGSEAFNGLVPGVTADASDNKVRVNGERRHDFSSENDADQAKGWRQEVGPEFFRSLTAAMFGPGQVSKFEKHFQEIQEIVHKTGQDGFIVTVEWTVAVVLATRK</sequence>
<dbReference type="EMBL" id="JAVRRT010000007">
    <property type="protein sequence ID" value="KAK5170456.1"/>
    <property type="molecule type" value="Genomic_DNA"/>
</dbReference>
<evidence type="ECO:0000256" key="4">
    <source>
        <dbReference type="SAM" id="MobiDB-lite"/>
    </source>
</evidence>
<evidence type="ECO:0000256" key="2">
    <source>
        <dbReference type="ARBA" id="ARBA00022603"/>
    </source>
</evidence>
<reference evidence="6 7" key="1">
    <citation type="submission" date="2023-08" db="EMBL/GenBank/DDBJ databases">
        <title>Black Yeasts Isolated from many extreme environments.</title>
        <authorList>
            <person name="Coleine C."/>
            <person name="Stajich J.E."/>
            <person name="Selbmann L."/>
        </authorList>
    </citation>
    <scope>NUCLEOTIDE SEQUENCE [LARGE SCALE GENOMIC DNA]</scope>
    <source>
        <strain evidence="6 7">CCFEE 5935</strain>
    </source>
</reference>
<dbReference type="GeneID" id="89926388"/>
<gene>
    <name evidence="6" type="ORF">LTR77_005044</name>
</gene>
<comment type="similarity">
    <text evidence="1">Belongs to the methyltransferase superfamily.</text>
</comment>
<dbReference type="GO" id="GO:0008757">
    <property type="term" value="F:S-adenosylmethionine-dependent methyltransferase activity"/>
    <property type="evidence" value="ECO:0007669"/>
    <property type="project" value="InterPro"/>
</dbReference>
<dbReference type="InterPro" id="IPR051052">
    <property type="entry name" value="Diverse_substrate_MTase"/>
</dbReference>
<feature type="domain" description="Methyltransferase type 11" evidence="5">
    <location>
        <begin position="147"/>
        <end position="248"/>
    </location>
</feature>
<organism evidence="6 7">
    <name type="scientific">Saxophila tyrrhenica</name>
    <dbReference type="NCBI Taxonomy" id="1690608"/>
    <lineage>
        <taxon>Eukaryota</taxon>
        <taxon>Fungi</taxon>
        <taxon>Dikarya</taxon>
        <taxon>Ascomycota</taxon>
        <taxon>Pezizomycotina</taxon>
        <taxon>Dothideomycetes</taxon>
        <taxon>Dothideomycetidae</taxon>
        <taxon>Mycosphaerellales</taxon>
        <taxon>Extremaceae</taxon>
        <taxon>Saxophila</taxon>
    </lineage>
</organism>
<dbReference type="CDD" id="cd02440">
    <property type="entry name" value="AdoMet_MTases"/>
    <property type="match status" value="1"/>
</dbReference>
<keyword evidence="2" id="KW-0489">Methyltransferase</keyword>
<comment type="caution">
    <text evidence="6">The sequence shown here is derived from an EMBL/GenBank/DDBJ whole genome shotgun (WGS) entry which is preliminary data.</text>
</comment>